<dbReference type="PANTHER" id="PTHR24148:SF80">
    <property type="entry name" value="HETEROKARYON INCOMPATIBILITY DOMAIN-CONTAINING PROTEIN"/>
    <property type="match status" value="1"/>
</dbReference>
<dbReference type="AlphaFoldDB" id="A0A6A7A3H5"/>
<proteinExistence type="predicted"/>
<dbReference type="OrthoDB" id="2157530at2759"/>
<protein>
    <recommendedName>
        <fullName evidence="3">Heterokaryon incompatibility domain-containing protein</fullName>
    </recommendedName>
</protein>
<gene>
    <name evidence="1" type="ORF">CC86DRAFT_381378</name>
</gene>
<evidence type="ECO:0000313" key="1">
    <source>
        <dbReference type="EMBL" id="KAF2827348.1"/>
    </source>
</evidence>
<sequence>MPYFRRLRIIQEVAFNHDVILVCGKTKLSSLRLSTAQWFIKYVSSVNPLERTDRVINAASKMTAIWNRQLNGRGISSMSEGKIHFLDLVLEFKTYGCSDLRDRIFALQSNAKDKYIWRELDYTLDVSLTYQHFAFVCVEQGSMLQTQEILDGALARRGVDVQTTWPSWVPDWRFEQSSKHFKCNSLLTDMPDISSIASTPGPVLHIALMYLCVGRGLQLSHDNILHSPTICAKSNISMAGSLITFLSSINSIYKMFLNSAGFAQDVESLRLLLFFLWGEDLKPMSWHSLQETMAETEIELRDHIERLWNSTQEDKNIGTEELFRIIATASKNRCFFEAKIDGGANRLLCYGPIGFTEHDVVVPGLNSVRLFGSYGVHNALVLRPTSTFSKQHEQSRLDKSFLEQSYRLVGSTYILIPDSSETVDPNMQRAKIFLH</sequence>
<dbReference type="InterPro" id="IPR052895">
    <property type="entry name" value="HetReg/Transcr_Mod"/>
</dbReference>
<dbReference type="PANTHER" id="PTHR24148">
    <property type="entry name" value="ANKYRIN REPEAT DOMAIN-CONTAINING PROTEIN 39 HOMOLOG-RELATED"/>
    <property type="match status" value="1"/>
</dbReference>
<evidence type="ECO:0008006" key="3">
    <source>
        <dbReference type="Google" id="ProtNLM"/>
    </source>
</evidence>
<reference evidence="1" key="1">
    <citation type="journal article" date="2020" name="Stud. Mycol.">
        <title>101 Dothideomycetes genomes: a test case for predicting lifestyles and emergence of pathogens.</title>
        <authorList>
            <person name="Haridas S."/>
            <person name="Albert R."/>
            <person name="Binder M."/>
            <person name="Bloem J."/>
            <person name="Labutti K."/>
            <person name="Salamov A."/>
            <person name="Andreopoulos B."/>
            <person name="Baker S."/>
            <person name="Barry K."/>
            <person name="Bills G."/>
            <person name="Bluhm B."/>
            <person name="Cannon C."/>
            <person name="Castanera R."/>
            <person name="Culley D."/>
            <person name="Daum C."/>
            <person name="Ezra D."/>
            <person name="Gonzalez J."/>
            <person name="Henrissat B."/>
            <person name="Kuo A."/>
            <person name="Liang C."/>
            <person name="Lipzen A."/>
            <person name="Lutzoni F."/>
            <person name="Magnuson J."/>
            <person name="Mondo S."/>
            <person name="Nolan M."/>
            <person name="Ohm R."/>
            <person name="Pangilinan J."/>
            <person name="Park H.-J."/>
            <person name="Ramirez L."/>
            <person name="Alfaro M."/>
            <person name="Sun H."/>
            <person name="Tritt A."/>
            <person name="Yoshinaga Y."/>
            <person name="Zwiers L.-H."/>
            <person name="Turgeon B."/>
            <person name="Goodwin S."/>
            <person name="Spatafora J."/>
            <person name="Crous P."/>
            <person name="Grigoriev I."/>
        </authorList>
    </citation>
    <scope>NUCLEOTIDE SEQUENCE</scope>
    <source>
        <strain evidence="1">CBS 113818</strain>
    </source>
</reference>
<evidence type="ECO:0000313" key="2">
    <source>
        <dbReference type="Proteomes" id="UP000799424"/>
    </source>
</evidence>
<dbReference type="EMBL" id="MU006224">
    <property type="protein sequence ID" value="KAF2827348.1"/>
    <property type="molecule type" value="Genomic_DNA"/>
</dbReference>
<accession>A0A6A7A3H5</accession>
<organism evidence="1 2">
    <name type="scientific">Ophiobolus disseminans</name>
    <dbReference type="NCBI Taxonomy" id="1469910"/>
    <lineage>
        <taxon>Eukaryota</taxon>
        <taxon>Fungi</taxon>
        <taxon>Dikarya</taxon>
        <taxon>Ascomycota</taxon>
        <taxon>Pezizomycotina</taxon>
        <taxon>Dothideomycetes</taxon>
        <taxon>Pleosporomycetidae</taxon>
        <taxon>Pleosporales</taxon>
        <taxon>Pleosporineae</taxon>
        <taxon>Phaeosphaeriaceae</taxon>
        <taxon>Ophiobolus</taxon>
    </lineage>
</organism>
<keyword evidence="2" id="KW-1185">Reference proteome</keyword>
<name>A0A6A7A3H5_9PLEO</name>
<dbReference type="Proteomes" id="UP000799424">
    <property type="component" value="Unassembled WGS sequence"/>
</dbReference>